<evidence type="ECO:0000313" key="1">
    <source>
        <dbReference type="EMBL" id="KAH7953740.1"/>
    </source>
</evidence>
<comment type="caution">
    <text evidence="1">The sequence shown here is derived from an EMBL/GenBank/DDBJ whole genome shotgun (WGS) entry which is preliminary data.</text>
</comment>
<organism evidence="1 2">
    <name type="scientific">Dermacentor silvarum</name>
    <name type="common">Tick</name>
    <dbReference type="NCBI Taxonomy" id="543639"/>
    <lineage>
        <taxon>Eukaryota</taxon>
        <taxon>Metazoa</taxon>
        <taxon>Ecdysozoa</taxon>
        <taxon>Arthropoda</taxon>
        <taxon>Chelicerata</taxon>
        <taxon>Arachnida</taxon>
        <taxon>Acari</taxon>
        <taxon>Parasitiformes</taxon>
        <taxon>Ixodida</taxon>
        <taxon>Ixodoidea</taxon>
        <taxon>Ixodidae</taxon>
        <taxon>Rhipicephalinae</taxon>
        <taxon>Dermacentor</taxon>
    </lineage>
</organism>
<accession>A0ACB8CX05</accession>
<reference evidence="1" key="1">
    <citation type="submission" date="2020-05" db="EMBL/GenBank/DDBJ databases">
        <title>Large-scale comparative analyses of tick genomes elucidate their genetic diversity and vector capacities.</title>
        <authorList>
            <person name="Jia N."/>
            <person name="Wang J."/>
            <person name="Shi W."/>
            <person name="Du L."/>
            <person name="Sun Y."/>
            <person name="Zhan W."/>
            <person name="Jiang J."/>
            <person name="Wang Q."/>
            <person name="Zhang B."/>
            <person name="Ji P."/>
            <person name="Sakyi L.B."/>
            <person name="Cui X."/>
            <person name="Yuan T."/>
            <person name="Jiang B."/>
            <person name="Yang W."/>
            <person name="Lam T.T.-Y."/>
            <person name="Chang Q."/>
            <person name="Ding S."/>
            <person name="Wang X."/>
            <person name="Zhu J."/>
            <person name="Ruan X."/>
            <person name="Zhao L."/>
            <person name="Wei J."/>
            <person name="Que T."/>
            <person name="Du C."/>
            <person name="Cheng J."/>
            <person name="Dai P."/>
            <person name="Han X."/>
            <person name="Huang E."/>
            <person name="Gao Y."/>
            <person name="Liu J."/>
            <person name="Shao H."/>
            <person name="Ye R."/>
            <person name="Li L."/>
            <person name="Wei W."/>
            <person name="Wang X."/>
            <person name="Wang C."/>
            <person name="Yang T."/>
            <person name="Huo Q."/>
            <person name="Li W."/>
            <person name="Guo W."/>
            <person name="Chen H."/>
            <person name="Zhou L."/>
            <person name="Ni X."/>
            <person name="Tian J."/>
            <person name="Zhou Y."/>
            <person name="Sheng Y."/>
            <person name="Liu T."/>
            <person name="Pan Y."/>
            <person name="Xia L."/>
            <person name="Li J."/>
            <person name="Zhao F."/>
            <person name="Cao W."/>
        </authorList>
    </citation>
    <scope>NUCLEOTIDE SEQUENCE</scope>
    <source>
        <strain evidence="1">Dsil-2018</strain>
    </source>
</reference>
<protein>
    <submittedName>
        <fullName evidence="1">Uncharacterized protein</fullName>
    </submittedName>
</protein>
<dbReference type="EMBL" id="CM023473">
    <property type="protein sequence ID" value="KAH7953740.1"/>
    <property type="molecule type" value="Genomic_DNA"/>
</dbReference>
<evidence type="ECO:0000313" key="2">
    <source>
        <dbReference type="Proteomes" id="UP000821865"/>
    </source>
</evidence>
<sequence length="102" mass="11177">MPPESQRLQQLLRETDLSDRTPSQPLRHMQLFRGETTNAVDGALFREFFLQKLPLSVCLVIALSEQKDLPAVAELADRLMAITTPTSLAAVRAGSGRTSANA</sequence>
<gene>
    <name evidence="1" type="ORF">HPB49_011814</name>
</gene>
<keyword evidence="2" id="KW-1185">Reference proteome</keyword>
<proteinExistence type="predicted"/>
<dbReference type="Proteomes" id="UP000821865">
    <property type="component" value="Chromosome 4"/>
</dbReference>
<name>A0ACB8CX05_DERSI</name>